<dbReference type="OrthoDB" id="5976022at2759"/>
<proteinExistence type="predicted"/>
<evidence type="ECO:0000259" key="1">
    <source>
        <dbReference type="Pfam" id="PF00149"/>
    </source>
</evidence>
<dbReference type="SUPFAM" id="SSF56300">
    <property type="entry name" value="Metallo-dependent phosphatases"/>
    <property type="match status" value="1"/>
</dbReference>
<reference evidence="2" key="1">
    <citation type="submission" date="2016-04" db="EMBL/GenBank/DDBJ databases">
        <authorList>
            <person name="Evans L.H."/>
            <person name="Alamgir A."/>
            <person name="Owens N."/>
            <person name="Weber N.D."/>
            <person name="Virtaneva K."/>
            <person name="Barbian K."/>
            <person name="Babar A."/>
            <person name="Rosenke K."/>
        </authorList>
    </citation>
    <scope>NUCLEOTIDE SEQUENCE</scope>
    <source>
        <strain evidence="2">UB2112</strain>
    </source>
</reference>
<dbReference type="Pfam" id="PF00149">
    <property type="entry name" value="Metallophos"/>
    <property type="match status" value="1"/>
</dbReference>
<organism evidence="2 4">
    <name type="scientific">Ustilago bromivora</name>
    <dbReference type="NCBI Taxonomy" id="307758"/>
    <lineage>
        <taxon>Eukaryota</taxon>
        <taxon>Fungi</taxon>
        <taxon>Dikarya</taxon>
        <taxon>Basidiomycota</taxon>
        <taxon>Ustilaginomycotina</taxon>
        <taxon>Ustilaginomycetes</taxon>
        <taxon>Ustilaginales</taxon>
        <taxon>Ustilaginaceae</taxon>
        <taxon>Ustilago</taxon>
    </lineage>
</organism>
<evidence type="ECO:0000313" key="5">
    <source>
        <dbReference type="Proteomes" id="UP000658997"/>
    </source>
</evidence>
<dbReference type="InterPro" id="IPR029052">
    <property type="entry name" value="Metallo-depent_PP-like"/>
</dbReference>
<dbReference type="InterPro" id="IPR004843">
    <property type="entry name" value="Calcineurin-like_PHP"/>
</dbReference>
<reference evidence="4" key="2">
    <citation type="submission" date="2016-04" db="EMBL/GenBank/DDBJ databases">
        <authorList>
            <person name="Guldener U."/>
            <person name="Guldener U."/>
        </authorList>
    </citation>
    <scope>NUCLEOTIDE SEQUENCE [LARGE SCALE GENOMIC DNA]</scope>
    <source>
        <strain evidence="4">UB2112</strain>
    </source>
</reference>
<feature type="domain" description="Calcineurin-like phosphoesterase" evidence="1">
    <location>
        <begin position="66"/>
        <end position="323"/>
    </location>
</feature>
<protein>
    <recommendedName>
        <fullName evidence="1">Calcineurin-like phosphoesterase domain-containing protein</fullName>
    </recommendedName>
</protein>
<dbReference type="AlphaFoldDB" id="A0A1K0G570"/>
<keyword evidence="5" id="KW-1185">Reference proteome</keyword>
<evidence type="ECO:0000313" key="3">
    <source>
        <dbReference type="EMBL" id="SYW83905.1"/>
    </source>
</evidence>
<gene>
    <name evidence="3" type="ORF">UBRO2_05350</name>
    <name evidence="2" type="ORF">UBRO_05157</name>
</gene>
<accession>A0A1K0G570</accession>
<dbReference type="GO" id="GO:0016787">
    <property type="term" value="F:hydrolase activity"/>
    <property type="evidence" value="ECO:0007669"/>
    <property type="project" value="InterPro"/>
</dbReference>
<dbReference type="PANTHER" id="PTHR46546:SF4">
    <property type="entry name" value="SHEWANELLA-LIKE PROTEIN PHOSPHATASE 1"/>
    <property type="match status" value="1"/>
</dbReference>
<name>A0A1K0G570_9BASI</name>
<dbReference type="Proteomes" id="UP000658997">
    <property type="component" value="Unassembled WGS sequence"/>
</dbReference>
<sequence>MPPISPAPRFILYGLIAMAFYSSYRCYYSTSPIPNLALSPVEKGHTYGSSGPTSPLADGRMRISRRTIAVADLHGDLQHALNVLSMAGVVSTTPMSGASDSFSSSASGFSVAWTGGHDVLLSTGDIVDRGDDTIPLYQLFISLRTQASLAGGEVVNLLGNHEVMNGIGDWRYVTKGDIESFGGLMERRHAISDQGWIGRDWLENYNVTASVSLLPVSHPGLPKGYEPPKVSFVHGGITPEYASKGVDYINKVGKRFLLKGLSEQNPSSSLPGNTTEEEQHLWSEHGPLWYRGYATDSEPFACTTSQQARERLGVRHLVMGHTPHFDGFVTRCDTGILLIDTGISRAYGGEQSALLIDLDMEPVEGEEKDGKKLWRETETLTALYKARLPKVLARVEKELWL</sequence>
<dbReference type="EMBL" id="ULHB01000161">
    <property type="protein sequence ID" value="SYW83905.1"/>
    <property type="molecule type" value="Genomic_DNA"/>
</dbReference>
<dbReference type="EMBL" id="LT558124">
    <property type="protein sequence ID" value="SAM82598.1"/>
    <property type="molecule type" value="Genomic_DNA"/>
</dbReference>
<evidence type="ECO:0000313" key="4">
    <source>
        <dbReference type="Proteomes" id="UP000179920"/>
    </source>
</evidence>
<dbReference type="PANTHER" id="PTHR46546">
    <property type="entry name" value="SHEWANELLA-LIKE PROTEIN PHOSPHATASE 1"/>
    <property type="match status" value="1"/>
</dbReference>
<dbReference type="Gene3D" id="3.60.21.10">
    <property type="match status" value="1"/>
</dbReference>
<evidence type="ECO:0000313" key="2">
    <source>
        <dbReference type="EMBL" id="SAM82598.1"/>
    </source>
</evidence>
<dbReference type="Proteomes" id="UP000179920">
    <property type="component" value="Chromosome VIII"/>
</dbReference>
<reference evidence="3" key="3">
    <citation type="submission" date="2018-08" db="EMBL/GenBank/DDBJ databases">
        <authorList>
            <person name="Guldener U."/>
        </authorList>
    </citation>
    <scope>NUCLEOTIDE SEQUENCE</scope>
    <source>
        <strain evidence="3">UB2</strain>
    </source>
</reference>